<feature type="domain" description="Copper amine oxidase-like N-terminal" evidence="2">
    <location>
        <begin position="399"/>
        <end position="470"/>
    </location>
</feature>
<protein>
    <recommendedName>
        <fullName evidence="2">Copper amine oxidase-like N-terminal domain-containing protein</fullName>
    </recommendedName>
</protein>
<comment type="caution">
    <text evidence="3">The sequence shown here is derived from an EMBL/GenBank/DDBJ whole genome shotgun (WGS) entry which is preliminary data.</text>
</comment>
<gene>
    <name evidence="3" type="ORF">LYSBPC_01050</name>
</gene>
<keyword evidence="1" id="KW-0732">Signal</keyword>
<proteinExistence type="predicted"/>
<dbReference type="RefSeq" id="WP_264986714.1">
    <property type="nucleotide sequence ID" value="NZ_BRZA01000001.1"/>
</dbReference>
<organism evidence="3 4">
    <name type="scientific">Lysinibacillus piscis</name>
    <dbReference type="NCBI Taxonomy" id="2518931"/>
    <lineage>
        <taxon>Bacteria</taxon>
        <taxon>Bacillati</taxon>
        <taxon>Bacillota</taxon>
        <taxon>Bacilli</taxon>
        <taxon>Bacillales</taxon>
        <taxon>Bacillaceae</taxon>
        <taxon>Lysinibacillus</taxon>
    </lineage>
</organism>
<sequence>MKKAITMTLTATLAMSAFTAPLAFAQDKEKPAAKEEVTEEVATNFIQLTGKLGKIEKLASGAQMTTIQQGENVFSLTIDEQTIVLDSKGNKAELKEGAAFTAYVNKNKPMLAIYPPRYTPEVIIVEAADFGIAEIGTFDKNYVNKQNTLKLNLAKETAITDLQGNKLKAEDMIGKESLVFYGPATFSIPAQTSPYKVLVLEEEAAPQPEEVVAPFLELTGKVSDVVTRENGSQLAVIEDKDNPFAVAIDKTTVVLDNTGKKVELKKGAEITIYVDGNKPAILIYPPQYSPEVVIVHTEAAGTVEAGTFNQDFVNTENTLKLTIAENTKITNVAGDKLTKEDIVGNEALVFYTVATASIPAQTTPSQVIVLAQKTVGVEPVVQILDVLPAIIAHDHHDVNGVTMVPLRILAEELGFTVSSTGNGATLTKGDQSYTLTRGQKEYTHNGVVKSFEEAPALLEKNKTYVTQDFIYSLRAGE</sequence>
<dbReference type="InterPro" id="IPR036582">
    <property type="entry name" value="Mao_N_sf"/>
</dbReference>
<evidence type="ECO:0000313" key="4">
    <source>
        <dbReference type="Proteomes" id="UP001065593"/>
    </source>
</evidence>
<feature type="chain" id="PRO_5046851033" description="Copper amine oxidase-like N-terminal domain-containing protein" evidence="1">
    <location>
        <begin position="26"/>
        <end position="477"/>
    </location>
</feature>
<evidence type="ECO:0000313" key="3">
    <source>
        <dbReference type="EMBL" id="GLC86978.1"/>
    </source>
</evidence>
<dbReference type="Proteomes" id="UP001065593">
    <property type="component" value="Unassembled WGS sequence"/>
</dbReference>
<accession>A0ABQ5NFF1</accession>
<dbReference type="Pfam" id="PF07833">
    <property type="entry name" value="Cu_amine_oxidN1"/>
    <property type="match status" value="1"/>
</dbReference>
<reference evidence="3" key="1">
    <citation type="submission" date="2022-08" db="EMBL/GenBank/DDBJ databases">
        <title>Draft genome sequence of Lysinibacillus sp. strain KH24.</title>
        <authorList>
            <person name="Kanbe H."/>
            <person name="Itoh H."/>
        </authorList>
    </citation>
    <scope>NUCLEOTIDE SEQUENCE</scope>
    <source>
        <strain evidence="3">KH24</strain>
    </source>
</reference>
<evidence type="ECO:0000256" key="1">
    <source>
        <dbReference type="SAM" id="SignalP"/>
    </source>
</evidence>
<keyword evidence="4" id="KW-1185">Reference proteome</keyword>
<feature type="signal peptide" evidence="1">
    <location>
        <begin position="1"/>
        <end position="25"/>
    </location>
</feature>
<dbReference type="Gene3D" id="3.30.457.10">
    <property type="entry name" value="Copper amine oxidase-like, N-terminal domain"/>
    <property type="match status" value="1"/>
</dbReference>
<dbReference type="InterPro" id="IPR012854">
    <property type="entry name" value="Cu_amine_oxidase-like_N"/>
</dbReference>
<name>A0ABQ5NFF1_9BACI</name>
<evidence type="ECO:0000259" key="2">
    <source>
        <dbReference type="Pfam" id="PF07833"/>
    </source>
</evidence>
<dbReference type="SUPFAM" id="SSF55383">
    <property type="entry name" value="Copper amine oxidase, domain N"/>
    <property type="match status" value="1"/>
</dbReference>
<dbReference type="EMBL" id="BRZA01000001">
    <property type="protein sequence ID" value="GLC86978.1"/>
    <property type="molecule type" value="Genomic_DNA"/>
</dbReference>